<feature type="compositionally biased region" description="Polar residues" evidence="1">
    <location>
        <begin position="640"/>
        <end position="651"/>
    </location>
</feature>
<feature type="region of interest" description="Disordered" evidence="1">
    <location>
        <begin position="1063"/>
        <end position="1094"/>
    </location>
</feature>
<feature type="compositionally biased region" description="Basic and acidic residues" evidence="1">
    <location>
        <begin position="327"/>
        <end position="357"/>
    </location>
</feature>
<comment type="caution">
    <text evidence="2">The sequence shown here is derived from an EMBL/GenBank/DDBJ whole genome shotgun (WGS) entry which is preliminary data.</text>
</comment>
<feature type="region of interest" description="Disordered" evidence="1">
    <location>
        <begin position="703"/>
        <end position="751"/>
    </location>
</feature>
<feature type="compositionally biased region" description="Low complexity" evidence="1">
    <location>
        <begin position="358"/>
        <end position="367"/>
    </location>
</feature>
<feature type="region of interest" description="Disordered" evidence="1">
    <location>
        <begin position="892"/>
        <end position="925"/>
    </location>
</feature>
<feature type="region of interest" description="Disordered" evidence="1">
    <location>
        <begin position="66"/>
        <end position="90"/>
    </location>
</feature>
<feature type="compositionally biased region" description="Basic and acidic residues" evidence="1">
    <location>
        <begin position="606"/>
        <end position="638"/>
    </location>
</feature>
<dbReference type="AlphaFoldDB" id="A0A1Y1VCX7"/>
<feature type="compositionally biased region" description="Basic and acidic residues" evidence="1">
    <location>
        <begin position="544"/>
        <end position="555"/>
    </location>
</feature>
<organism evidence="2 3">
    <name type="scientific">Piromyces finnis</name>
    <dbReference type="NCBI Taxonomy" id="1754191"/>
    <lineage>
        <taxon>Eukaryota</taxon>
        <taxon>Fungi</taxon>
        <taxon>Fungi incertae sedis</taxon>
        <taxon>Chytridiomycota</taxon>
        <taxon>Chytridiomycota incertae sedis</taxon>
        <taxon>Neocallimastigomycetes</taxon>
        <taxon>Neocallimastigales</taxon>
        <taxon>Neocallimastigaceae</taxon>
        <taxon>Piromyces</taxon>
    </lineage>
</organism>
<feature type="region of interest" description="Disordered" evidence="1">
    <location>
        <begin position="588"/>
        <end position="670"/>
    </location>
</feature>
<feature type="compositionally biased region" description="Polar residues" evidence="1">
    <location>
        <begin position="468"/>
        <end position="478"/>
    </location>
</feature>
<feature type="compositionally biased region" description="Low complexity" evidence="1">
    <location>
        <begin position="72"/>
        <end position="81"/>
    </location>
</feature>
<feature type="compositionally biased region" description="Polar residues" evidence="1">
    <location>
        <begin position="1"/>
        <end position="12"/>
    </location>
</feature>
<feature type="compositionally biased region" description="Basic and acidic residues" evidence="1">
    <location>
        <begin position="1077"/>
        <end position="1094"/>
    </location>
</feature>
<keyword evidence="3" id="KW-1185">Reference proteome</keyword>
<protein>
    <submittedName>
        <fullName evidence="2">Uncharacterized protein</fullName>
    </submittedName>
</protein>
<proteinExistence type="predicted"/>
<feature type="compositionally biased region" description="Polar residues" evidence="1">
    <location>
        <begin position="900"/>
        <end position="913"/>
    </location>
</feature>
<feature type="region of interest" description="Disordered" evidence="1">
    <location>
        <begin position="468"/>
        <end position="512"/>
    </location>
</feature>
<feature type="region of interest" description="Disordered" evidence="1">
    <location>
        <begin position="950"/>
        <end position="977"/>
    </location>
</feature>
<feature type="region of interest" description="Disordered" evidence="1">
    <location>
        <begin position="1"/>
        <end position="27"/>
    </location>
</feature>
<reference evidence="2 3" key="2">
    <citation type="submission" date="2016-08" db="EMBL/GenBank/DDBJ databases">
        <title>Pervasive Adenine N6-methylation of Active Genes in Fungi.</title>
        <authorList>
            <consortium name="DOE Joint Genome Institute"/>
            <person name="Mondo S.J."/>
            <person name="Dannebaum R.O."/>
            <person name="Kuo R.C."/>
            <person name="Labutti K."/>
            <person name="Haridas S."/>
            <person name="Kuo A."/>
            <person name="Salamov A."/>
            <person name="Ahrendt S.R."/>
            <person name="Lipzen A."/>
            <person name="Sullivan W."/>
            <person name="Andreopoulos W.B."/>
            <person name="Clum A."/>
            <person name="Lindquist E."/>
            <person name="Daum C."/>
            <person name="Ramamoorthy G.K."/>
            <person name="Gryganskyi A."/>
            <person name="Culley D."/>
            <person name="Magnuson J.K."/>
            <person name="James T.Y."/>
            <person name="O'Malley M.A."/>
            <person name="Stajich J.E."/>
            <person name="Spatafora J.W."/>
            <person name="Visel A."/>
            <person name="Grigoriev I.V."/>
        </authorList>
    </citation>
    <scope>NUCLEOTIDE SEQUENCE [LARGE SCALE GENOMIC DNA]</scope>
    <source>
        <strain evidence="3">finn</strain>
    </source>
</reference>
<feature type="region of interest" description="Disordered" evidence="1">
    <location>
        <begin position="325"/>
        <end position="367"/>
    </location>
</feature>
<name>A0A1Y1VCX7_9FUNG</name>
<feature type="compositionally biased region" description="Polar residues" evidence="1">
    <location>
        <begin position="703"/>
        <end position="721"/>
    </location>
</feature>
<accession>A0A1Y1VCX7</accession>
<reference evidence="2 3" key="1">
    <citation type="submission" date="2016-08" db="EMBL/GenBank/DDBJ databases">
        <title>Genomes of anaerobic fungi encode conserved fungal cellulosomes for biomass hydrolysis.</title>
        <authorList>
            <consortium name="DOE Joint Genome Institute"/>
            <person name="Haitjema C.H."/>
            <person name="Gilmore S.P."/>
            <person name="Henske J.K."/>
            <person name="Solomon K.V."/>
            <person name="De Groot R."/>
            <person name="Kuo A."/>
            <person name="Mondo S.J."/>
            <person name="Salamov A.A."/>
            <person name="Labutti K."/>
            <person name="Zhao Z."/>
            <person name="Chiniquy J."/>
            <person name="Barry K."/>
            <person name="Brewer H.M."/>
            <person name="Purvine S.O."/>
            <person name="Wright A.T."/>
            <person name="Boxma B."/>
            <person name="Van Alen T."/>
            <person name="Hackstein J.H."/>
            <person name="Baker S.E."/>
            <person name="Grigoriev I.V."/>
            <person name="O'Malley M.A."/>
        </authorList>
    </citation>
    <scope>NUCLEOTIDE SEQUENCE [LARGE SCALE GENOMIC DNA]</scope>
    <source>
        <strain evidence="3">finn</strain>
    </source>
</reference>
<feature type="compositionally biased region" description="Polar residues" evidence="1">
    <location>
        <begin position="957"/>
        <end position="973"/>
    </location>
</feature>
<evidence type="ECO:0000256" key="1">
    <source>
        <dbReference type="SAM" id="MobiDB-lite"/>
    </source>
</evidence>
<dbReference type="Proteomes" id="UP000193719">
    <property type="component" value="Unassembled WGS sequence"/>
</dbReference>
<feature type="compositionally biased region" description="Polar residues" evidence="1">
    <location>
        <begin position="588"/>
        <end position="605"/>
    </location>
</feature>
<dbReference type="OrthoDB" id="10518005at2759"/>
<gene>
    <name evidence="2" type="ORF">BCR36DRAFT_582343</name>
</gene>
<feature type="region of interest" description="Disordered" evidence="1">
    <location>
        <begin position="531"/>
        <end position="555"/>
    </location>
</feature>
<dbReference type="EMBL" id="MCFH01000014">
    <property type="protein sequence ID" value="ORX52939.1"/>
    <property type="molecule type" value="Genomic_DNA"/>
</dbReference>
<evidence type="ECO:0000313" key="3">
    <source>
        <dbReference type="Proteomes" id="UP000193719"/>
    </source>
</evidence>
<sequence length="1270" mass="142832">MYSASLSQPESLKQNDEDDSFGGSFSLSQPNLTLNSYLTSPDYSPRLSSFQSNIRSPPAIMMTSLNGPKSFNNNENNTLQNRNHDGNSFSSSKVISIDNFKHSNYYVSPITTPKIVSPVLSNDALDSFSPSIKYYPLSPDHPGRKNSSYEKRGRKKSVVHALENIIEPNHQLDPVQNEIKKSKYERNFDEYQLGNNKKCKVLYEGQFNRWIEEDPYSIYSDDVIRFSTKPSSTIEQRNDLSFERIVSQNNNGYWQKNNFLITKNEIILFPNGKWDNRVVEVMTITDDINISISSILIARLEWIIEVKTIESNVYTQSNFIYQTSQAHHHEKEAKSNHGDSVESKMNKDAKLGSEKNSNKTNNASTTSNSSRSVQWILKFYDRESMLYFISLIKYIQTKKSNRLANEEKQAWDILESDISSFSSSEDNEEKHAALTKSMFSSLPLETKPTNKFETAFLPTFNYATGFSFNSNELGQNSHPPRRERTSSLGEHYYNPGLERKGSTKKTSPFSPVLETKGEYSEFNLRNKSTTYLKSQQQQQQQQPNHEEKRTTKDLDKKGLEALTNDVNALLKDSIQKAELEIMKLQNWSNNRPHSSINNGVGSTSVIKEEEEKEEKEAEEEKKENRGSEGEKEEKEKHGNKSLSSPKTNWQGSRDRTDRTRRSKINNWNPNSSAAIFTNIQLSYLDMLENKAKNKIIKLNKSSTATSKDTTVQTKSTNTENPITEEESNSKTENSKLKTYSVPPQRHRRSSSLTQTFIKDNEFIARRRDSFSAGSKIHPMALPLSSPSSKYNSISTDLTGISDGSSSNILRKGSLTGMSNNSSFYSPRSSSLFMDDINILQKNSQKRISGVFSPDMKSNSMLSASAGSEIPVVDQKSLNNDFNLFQYGISSNDSDGPIQRHSIQSNGSHNSLDSSGEAIGYSTSKSTPDVGQVLTVLQKNGLEGIDLPIPPIKEDDYSTPSTGVKNTITPPRRSSSYHRVCNSTGSINMMEPSLSLSQPLATITTSTISSSSNHLNPNTAVTEGRSRSGSKTFLYSLYRSNSARSARSTRKGFNTYLDTNVKLSNNGHVSSTSMTPLDTKDSDNPRMSNKDNDMNKNEAFYTSDINYHPYMMDLKSSNELYLASLQQQIQQQQQQQQQRQFSMMPNSPPLNNSNYSSVLVSPTVPGNTSFSNSHINIHSQPQSPVISHIQPNTFTGGMNDNNYDSSFSSSSKSLLLKYSDSQNQLVTVDLNDESIIPTSFLKNYPKNNSTTVNPVIRNSLKILNILEQTYL</sequence>
<evidence type="ECO:0000313" key="2">
    <source>
        <dbReference type="EMBL" id="ORX52939.1"/>
    </source>
</evidence>
<feature type="compositionally biased region" description="Polar residues" evidence="1">
    <location>
        <begin position="1063"/>
        <end position="1075"/>
    </location>
</feature>